<comment type="caution">
    <text evidence="4">The sequence shown here is derived from an EMBL/GenBank/DDBJ whole genome shotgun (WGS) entry which is preliminary data.</text>
</comment>
<comment type="similarity">
    <text evidence="1 3">Belongs to the short-chain dehydrogenases/reductases (SDR) family.</text>
</comment>
<dbReference type="InterPro" id="IPR002347">
    <property type="entry name" value="SDR_fam"/>
</dbReference>
<evidence type="ECO:0000256" key="1">
    <source>
        <dbReference type="ARBA" id="ARBA00006484"/>
    </source>
</evidence>
<dbReference type="GO" id="GO:0016020">
    <property type="term" value="C:membrane"/>
    <property type="evidence" value="ECO:0007669"/>
    <property type="project" value="TreeGrafter"/>
</dbReference>
<dbReference type="InterPro" id="IPR036291">
    <property type="entry name" value="NAD(P)-bd_dom_sf"/>
</dbReference>
<dbReference type="PROSITE" id="PS00061">
    <property type="entry name" value="ADH_SHORT"/>
    <property type="match status" value="1"/>
</dbReference>
<organism evidence="4 5">
    <name type="scientific">Salipaludibacillus keqinensis</name>
    <dbReference type="NCBI Taxonomy" id="2045207"/>
    <lineage>
        <taxon>Bacteria</taxon>
        <taxon>Bacillati</taxon>
        <taxon>Bacillota</taxon>
        <taxon>Bacilli</taxon>
        <taxon>Bacillales</taxon>
        <taxon>Bacillaceae</taxon>
    </lineage>
</organism>
<reference evidence="4 5" key="1">
    <citation type="submission" date="2017-10" db="EMBL/GenBank/DDBJ databases">
        <title>Bacillus sp. nov., a halophilic bacterium isolated from a Keqin Lake.</title>
        <authorList>
            <person name="Wang H."/>
        </authorList>
    </citation>
    <scope>NUCLEOTIDE SEQUENCE [LARGE SCALE GENOMIC DNA]</scope>
    <source>
        <strain evidence="4 5">KQ-12</strain>
    </source>
</reference>
<dbReference type="OrthoDB" id="9793345at2"/>
<dbReference type="GO" id="GO:0016491">
    <property type="term" value="F:oxidoreductase activity"/>
    <property type="evidence" value="ECO:0007669"/>
    <property type="project" value="UniProtKB-KW"/>
</dbReference>
<evidence type="ECO:0000313" key="4">
    <source>
        <dbReference type="EMBL" id="PYZ94404.1"/>
    </source>
</evidence>
<evidence type="ECO:0000256" key="3">
    <source>
        <dbReference type="RuleBase" id="RU000363"/>
    </source>
</evidence>
<gene>
    <name evidence="4" type="ORF">CR194_02405</name>
</gene>
<dbReference type="PANTHER" id="PTHR44196:SF1">
    <property type="entry name" value="DEHYDROGENASE_REDUCTASE SDR FAMILY MEMBER 7B"/>
    <property type="match status" value="1"/>
</dbReference>
<dbReference type="SUPFAM" id="SSF51735">
    <property type="entry name" value="NAD(P)-binding Rossmann-fold domains"/>
    <property type="match status" value="1"/>
</dbReference>
<dbReference type="PIRSF" id="PIRSF000126">
    <property type="entry name" value="11-beta-HSD1"/>
    <property type="match status" value="1"/>
</dbReference>
<proteinExistence type="inferred from homology"/>
<dbReference type="PRINTS" id="PR00081">
    <property type="entry name" value="GDHRDH"/>
</dbReference>
<keyword evidence="2" id="KW-0560">Oxidoreductase</keyword>
<dbReference type="PANTHER" id="PTHR44196">
    <property type="entry name" value="DEHYDROGENASE/REDUCTASE SDR FAMILY MEMBER 7B"/>
    <property type="match status" value="1"/>
</dbReference>
<dbReference type="RefSeq" id="WP_110608037.1">
    <property type="nucleotide sequence ID" value="NZ_PDOD01000001.1"/>
</dbReference>
<accession>A0A323TKC0</accession>
<dbReference type="Gene3D" id="3.40.50.720">
    <property type="entry name" value="NAD(P)-binding Rossmann-like Domain"/>
    <property type="match status" value="1"/>
</dbReference>
<dbReference type="PRINTS" id="PR00080">
    <property type="entry name" value="SDRFAMILY"/>
</dbReference>
<dbReference type="AlphaFoldDB" id="A0A323TKC0"/>
<protein>
    <submittedName>
        <fullName evidence="4">Oxidoreductase</fullName>
    </submittedName>
</protein>
<dbReference type="Proteomes" id="UP000248214">
    <property type="component" value="Unassembled WGS sequence"/>
</dbReference>
<evidence type="ECO:0000256" key="2">
    <source>
        <dbReference type="ARBA" id="ARBA00023002"/>
    </source>
</evidence>
<dbReference type="InterPro" id="IPR020904">
    <property type="entry name" value="Sc_DH/Rdtase_CS"/>
</dbReference>
<sequence length="265" mass="28836">MTGKALTKELVVITGASSGIGKEMAIEVANRGGVPILLARSEEKMAAISDQIYLSTNIIAPYYILDVSNNKEVKKVFDTIIEKHGTINVLINNAGFAVFDSVLNASMEDAEDMFQVNVLGTIACTKAILPHMLKNKSGHIIFVASQAAKLSTPKASVYAATKHALLGFANGLRMEVHDDPITISVVNPGPIRTGFLEAADKTGNYQKSVEKFLLDANDVAKKTIQLIARPRRELNLPLWMGVGSMVYQLFPQIVERIAGKQLRQK</sequence>
<name>A0A323TKC0_9BACI</name>
<dbReference type="EMBL" id="PDOD01000001">
    <property type="protein sequence ID" value="PYZ94404.1"/>
    <property type="molecule type" value="Genomic_DNA"/>
</dbReference>
<evidence type="ECO:0000313" key="5">
    <source>
        <dbReference type="Proteomes" id="UP000248214"/>
    </source>
</evidence>
<keyword evidence="5" id="KW-1185">Reference proteome</keyword>
<dbReference type="Pfam" id="PF00106">
    <property type="entry name" value="adh_short"/>
    <property type="match status" value="1"/>
</dbReference>